<dbReference type="Proteomes" id="UP001151760">
    <property type="component" value="Unassembled WGS sequence"/>
</dbReference>
<accession>A0ABQ4X6T8</accession>
<feature type="compositionally biased region" description="Pro residues" evidence="1">
    <location>
        <begin position="375"/>
        <end position="392"/>
    </location>
</feature>
<organism evidence="2 3">
    <name type="scientific">Tanacetum coccineum</name>
    <dbReference type="NCBI Taxonomy" id="301880"/>
    <lineage>
        <taxon>Eukaryota</taxon>
        <taxon>Viridiplantae</taxon>
        <taxon>Streptophyta</taxon>
        <taxon>Embryophyta</taxon>
        <taxon>Tracheophyta</taxon>
        <taxon>Spermatophyta</taxon>
        <taxon>Magnoliopsida</taxon>
        <taxon>eudicotyledons</taxon>
        <taxon>Gunneridae</taxon>
        <taxon>Pentapetalae</taxon>
        <taxon>asterids</taxon>
        <taxon>campanulids</taxon>
        <taxon>Asterales</taxon>
        <taxon>Asteraceae</taxon>
        <taxon>Asteroideae</taxon>
        <taxon>Anthemideae</taxon>
        <taxon>Anthemidinae</taxon>
        <taxon>Tanacetum</taxon>
    </lineage>
</organism>
<feature type="region of interest" description="Disordered" evidence="1">
    <location>
        <begin position="204"/>
        <end position="237"/>
    </location>
</feature>
<evidence type="ECO:0000313" key="2">
    <source>
        <dbReference type="EMBL" id="GJS60956.1"/>
    </source>
</evidence>
<feature type="compositionally biased region" description="Low complexity" evidence="1">
    <location>
        <begin position="418"/>
        <end position="441"/>
    </location>
</feature>
<reference evidence="2" key="2">
    <citation type="submission" date="2022-01" db="EMBL/GenBank/DDBJ databases">
        <authorList>
            <person name="Yamashiro T."/>
            <person name="Shiraishi A."/>
            <person name="Satake H."/>
            <person name="Nakayama K."/>
        </authorList>
    </citation>
    <scope>NUCLEOTIDE SEQUENCE</scope>
</reference>
<keyword evidence="3" id="KW-1185">Reference proteome</keyword>
<protein>
    <submittedName>
        <fullName evidence="2">Uncharacterized protein</fullName>
    </submittedName>
</protein>
<gene>
    <name evidence="2" type="ORF">Tco_0655740</name>
</gene>
<feature type="compositionally biased region" description="Polar residues" evidence="1">
    <location>
        <begin position="442"/>
        <end position="468"/>
    </location>
</feature>
<feature type="compositionally biased region" description="Polar residues" evidence="1">
    <location>
        <begin position="88"/>
        <end position="97"/>
    </location>
</feature>
<sequence length="598" mass="65717">MPTESSRHTEPPSLDAKLALTDSETESDEEAPQIYAGDQDEGQARPNPGEKDEGQAGSNPGDAAESQPQSSHVVHAGTNLEHMDSEATDASTQQNTKQMDEEFTITAYPNVKENLKLPTEDQVIIEEPASSTRTLSSLQNLDKELSFTNQFFVEKPQEEEPEKTNTESEVQSMVMVPIHQDTSSVPPMTSPVIDLTVSHPVSTTIHAPLPTSTTTVTATTTTTSLPPPPPQPQQSTTDPILVRRIGELEQHMADLVQSNLALEERLDKHGSRLYKLENLNIPQQVSKAVDEIVTDAVDWAMQAPLRARFRDLPAVDMKEILQQRMFEDKSYEAHEDHKNLYDALQKSLERDYSNQLLADLDEARKKKRKRRESPRTPPGSPHSQPPPPPPPAGASGAPGTSGASGSSQLPPPPPPPSTGTSGSAQQQGSKAPSSSKTAASTHQSMAWTTSDTRYESTGFTATQETSPSDDLMQDDSILDEQVHLSDDDDSGNDHPPKDNLRKDWWKPLPEEDRPATPEPAWTIPSSNVSDIENNWASALVSTYEPPAENSLLAKIGDMTTFMNWYCQKVNKTVLTQTDFEGQAYEVVKAFYPDVILQF</sequence>
<evidence type="ECO:0000313" key="3">
    <source>
        <dbReference type="Proteomes" id="UP001151760"/>
    </source>
</evidence>
<name>A0ABQ4X6T8_9ASTR</name>
<reference evidence="2" key="1">
    <citation type="journal article" date="2022" name="Int. J. Mol. Sci.">
        <title>Draft Genome of Tanacetum Coccineum: Genomic Comparison of Closely Related Tanacetum-Family Plants.</title>
        <authorList>
            <person name="Yamashiro T."/>
            <person name="Shiraishi A."/>
            <person name="Nakayama K."/>
            <person name="Satake H."/>
        </authorList>
    </citation>
    <scope>NUCLEOTIDE SEQUENCE</scope>
</reference>
<feature type="compositionally biased region" description="Basic and acidic residues" evidence="1">
    <location>
        <begin position="480"/>
        <end position="515"/>
    </location>
</feature>
<feature type="compositionally biased region" description="Low complexity" evidence="1">
    <location>
        <begin position="393"/>
        <end position="408"/>
    </location>
</feature>
<comment type="caution">
    <text evidence="2">The sequence shown here is derived from an EMBL/GenBank/DDBJ whole genome shotgun (WGS) entry which is preliminary data.</text>
</comment>
<feature type="region of interest" description="Disordered" evidence="1">
    <location>
        <begin position="1"/>
        <end position="100"/>
    </location>
</feature>
<evidence type="ECO:0000256" key="1">
    <source>
        <dbReference type="SAM" id="MobiDB-lite"/>
    </source>
</evidence>
<proteinExistence type="predicted"/>
<feature type="compositionally biased region" description="Basic and acidic residues" evidence="1">
    <location>
        <begin position="1"/>
        <end position="10"/>
    </location>
</feature>
<feature type="compositionally biased region" description="Low complexity" evidence="1">
    <location>
        <begin position="207"/>
        <end position="224"/>
    </location>
</feature>
<dbReference type="EMBL" id="BQNB010009256">
    <property type="protein sequence ID" value="GJS60956.1"/>
    <property type="molecule type" value="Genomic_DNA"/>
</dbReference>
<feature type="region of interest" description="Disordered" evidence="1">
    <location>
        <begin position="361"/>
        <end position="519"/>
    </location>
</feature>